<dbReference type="PANTHER" id="PTHR21600">
    <property type="entry name" value="MITOCHONDRIAL RNA PSEUDOURIDINE SYNTHASE"/>
    <property type="match status" value="1"/>
</dbReference>
<evidence type="ECO:0000313" key="11">
    <source>
        <dbReference type="Proteomes" id="UP000549457"/>
    </source>
</evidence>
<dbReference type="InterPro" id="IPR006225">
    <property type="entry name" value="PsdUridine_synth_RluC/D"/>
</dbReference>
<protein>
    <recommendedName>
        <fullName evidence="8">Pseudouridine synthase</fullName>
        <ecNumber evidence="8">5.4.99.-</ecNumber>
    </recommendedName>
</protein>
<dbReference type="GO" id="GO:0003723">
    <property type="term" value="F:RNA binding"/>
    <property type="evidence" value="ECO:0007669"/>
    <property type="project" value="UniProtKB-KW"/>
</dbReference>
<dbReference type="GO" id="GO:0160140">
    <property type="term" value="F:23S rRNA pseudouridine(1911/1915/1917) synthase activity"/>
    <property type="evidence" value="ECO:0007669"/>
    <property type="project" value="UniProtKB-EC"/>
</dbReference>
<gene>
    <name evidence="10" type="ORF">HNP73_003973</name>
</gene>
<dbReference type="InterPro" id="IPR002942">
    <property type="entry name" value="S4_RNA-bd"/>
</dbReference>
<comment type="caution">
    <text evidence="10">The sequence shown here is derived from an EMBL/GenBank/DDBJ whole genome shotgun (WGS) entry which is preliminary data.</text>
</comment>
<evidence type="ECO:0000313" key="10">
    <source>
        <dbReference type="EMBL" id="MBB5224012.1"/>
    </source>
</evidence>
<comment type="catalytic activity">
    <reaction evidence="8">
        <text>a uridine in RNA = a pseudouridine in RNA</text>
        <dbReference type="Rhea" id="RHEA:48348"/>
        <dbReference type="Rhea" id="RHEA-COMP:12068"/>
        <dbReference type="Rhea" id="RHEA-COMP:12069"/>
        <dbReference type="ChEBI" id="CHEBI:65314"/>
        <dbReference type="ChEBI" id="CHEBI:65315"/>
    </reaction>
</comment>
<evidence type="ECO:0000256" key="1">
    <source>
        <dbReference type="ARBA" id="ARBA00010876"/>
    </source>
</evidence>
<reference evidence="10 11" key="1">
    <citation type="submission" date="2020-08" db="EMBL/GenBank/DDBJ databases">
        <title>Genomic Encyclopedia of Type Strains, Phase IV (KMG-IV): sequencing the most valuable type-strain genomes for metagenomic binning, comparative biology and taxonomic classification.</title>
        <authorList>
            <person name="Goeker M."/>
        </authorList>
    </citation>
    <scope>NUCLEOTIDE SEQUENCE [LARGE SCALE GENOMIC DNA]</scope>
    <source>
        <strain evidence="10 11">DSM 101730</strain>
    </source>
</reference>
<dbReference type="CDD" id="cd00165">
    <property type="entry name" value="S4"/>
    <property type="match status" value="1"/>
</dbReference>
<dbReference type="SUPFAM" id="SSF55174">
    <property type="entry name" value="Alpha-L RNA-binding motif"/>
    <property type="match status" value="1"/>
</dbReference>
<dbReference type="InterPro" id="IPR050188">
    <property type="entry name" value="RluA_PseudoU_synthase"/>
</dbReference>
<dbReference type="SMART" id="SM00363">
    <property type="entry name" value="S4"/>
    <property type="match status" value="1"/>
</dbReference>
<dbReference type="PROSITE" id="PS50889">
    <property type="entry name" value="S4"/>
    <property type="match status" value="1"/>
</dbReference>
<dbReference type="PROSITE" id="PS01129">
    <property type="entry name" value="PSI_RLU"/>
    <property type="match status" value="1"/>
</dbReference>
<organism evidence="10 11">
    <name type="scientific">Amaricoccus macauensis</name>
    <dbReference type="NCBI Taxonomy" id="57001"/>
    <lineage>
        <taxon>Bacteria</taxon>
        <taxon>Pseudomonadati</taxon>
        <taxon>Pseudomonadota</taxon>
        <taxon>Alphaproteobacteria</taxon>
        <taxon>Rhodobacterales</taxon>
        <taxon>Paracoccaceae</taxon>
        <taxon>Amaricoccus</taxon>
    </lineage>
</organism>
<evidence type="ECO:0000256" key="5">
    <source>
        <dbReference type="ARBA" id="ARBA00056072"/>
    </source>
</evidence>
<dbReference type="Gene3D" id="3.10.290.10">
    <property type="entry name" value="RNA-binding S4 domain"/>
    <property type="match status" value="1"/>
</dbReference>
<dbReference type="Pfam" id="PF01479">
    <property type="entry name" value="S4"/>
    <property type="match status" value="1"/>
</dbReference>
<dbReference type="FunFam" id="3.30.2350.10:FF:000006">
    <property type="entry name" value="Pseudouridine synthase"/>
    <property type="match status" value="1"/>
</dbReference>
<dbReference type="SUPFAM" id="SSF55120">
    <property type="entry name" value="Pseudouridine synthase"/>
    <property type="match status" value="1"/>
</dbReference>
<keyword evidence="3 8" id="KW-0413">Isomerase</keyword>
<dbReference type="InterPro" id="IPR006224">
    <property type="entry name" value="PsdUridine_synth_RluA-like_CS"/>
</dbReference>
<dbReference type="RefSeq" id="WP_184154090.1">
    <property type="nucleotide sequence ID" value="NZ_JACHFM010000005.1"/>
</dbReference>
<evidence type="ECO:0000256" key="7">
    <source>
        <dbReference type="PROSITE-ProRule" id="PRU00182"/>
    </source>
</evidence>
<sequence>MSDPLREIRVTLERDERLDKALAAAAPDLSRSRIQALIAEGAVSLKERILDDPRVRLAPGTEVTVALPEPGPINASPEAIDLAIAYEDAHLIVIDKPVGLVVHPAPGAQTGTLVNALLHHCGGSLSGIGGRLRPGIVHRIDKDTSGLLVVAKSDAAHRGLAEQFADHSIERRYLAVVHGHPDPAEPRLRHLAGISWEPGGVLRIEGNIGRHPGDRKRMAVLSVNGKPAVTRARVLERFARASLVECRLETGRTHQIRVHMAFAGHPLAGDTVYGRRRSDGALGAFPRQALHAETLGFIHPVTGEALRFSSPLPPDMERLLDDLRQEIAGESDGVTQPGRTTN</sequence>
<name>A0A840SY64_9RHOB</name>
<evidence type="ECO:0000256" key="4">
    <source>
        <dbReference type="ARBA" id="ARBA00036882"/>
    </source>
</evidence>
<dbReference type="Pfam" id="PF00849">
    <property type="entry name" value="PseudoU_synth_2"/>
    <property type="match status" value="1"/>
</dbReference>
<evidence type="ECO:0000259" key="9">
    <source>
        <dbReference type="SMART" id="SM00363"/>
    </source>
</evidence>
<dbReference type="InterPro" id="IPR036986">
    <property type="entry name" value="S4_RNA-bd_sf"/>
</dbReference>
<dbReference type="InterPro" id="IPR006145">
    <property type="entry name" value="PsdUridine_synth_RsuA/RluA"/>
</dbReference>
<dbReference type="AlphaFoldDB" id="A0A840SY64"/>
<dbReference type="Gene3D" id="3.30.2350.10">
    <property type="entry name" value="Pseudouridine synthase"/>
    <property type="match status" value="1"/>
</dbReference>
<comment type="similarity">
    <text evidence="1 8">Belongs to the pseudouridine synthase RluA family.</text>
</comment>
<dbReference type="InterPro" id="IPR020103">
    <property type="entry name" value="PsdUridine_synth_cat_dom_sf"/>
</dbReference>
<dbReference type="EC" id="5.4.99.-" evidence="8"/>
<keyword evidence="11" id="KW-1185">Reference proteome</keyword>
<dbReference type="GO" id="GO:0000455">
    <property type="term" value="P:enzyme-directed rRNA pseudouridine synthesis"/>
    <property type="evidence" value="ECO:0007669"/>
    <property type="project" value="UniProtKB-ARBA"/>
</dbReference>
<dbReference type="EMBL" id="JACHFM010000005">
    <property type="protein sequence ID" value="MBB5224012.1"/>
    <property type="molecule type" value="Genomic_DNA"/>
</dbReference>
<feature type="active site" evidence="6">
    <location>
        <position position="141"/>
    </location>
</feature>
<evidence type="ECO:0000256" key="2">
    <source>
        <dbReference type="ARBA" id="ARBA00022884"/>
    </source>
</evidence>
<comment type="catalytic activity">
    <reaction evidence="4">
        <text>uridine(1911/1915/1917) in 23S rRNA = pseudouridine(1911/1915/1917) in 23S rRNA</text>
        <dbReference type="Rhea" id="RHEA:42524"/>
        <dbReference type="Rhea" id="RHEA-COMP:10097"/>
        <dbReference type="Rhea" id="RHEA-COMP:10098"/>
        <dbReference type="ChEBI" id="CHEBI:65314"/>
        <dbReference type="ChEBI" id="CHEBI:65315"/>
        <dbReference type="EC" id="5.4.99.23"/>
    </reaction>
</comment>
<evidence type="ECO:0000256" key="6">
    <source>
        <dbReference type="PIRSR" id="PIRSR606225-1"/>
    </source>
</evidence>
<keyword evidence="2 7" id="KW-0694">RNA-binding</keyword>
<dbReference type="PANTHER" id="PTHR21600:SF44">
    <property type="entry name" value="RIBOSOMAL LARGE SUBUNIT PSEUDOURIDINE SYNTHASE D"/>
    <property type="match status" value="1"/>
</dbReference>
<evidence type="ECO:0000256" key="3">
    <source>
        <dbReference type="ARBA" id="ARBA00023235"/>
    </source>
</evidence>
<feature type="domain" description="RNA-binding S4" evidence="9">
    <location>
        <begin position="16"/>
        <end position="74"/>
    </location>
</feature>
<proteinExistence type="inferred from homology"/>
<comment type="function">
    <text evidence="5">Responsible for synthesis of pseudouridine from uracil at positions 1911, 1915 and 1917 in 23S ribosomal RNA.</text>
</comment>
<evidence type="ECO:0000256" key="8">
    <source>
        <dbReference type="RuleBase" id="RU362028"/>
    </source>
</evidence>
<dbReference type="NCBIfam" id="TIGR00005">
    <property type="entry name" value="rluA_subfam"/>
    <property type="match status" value="1"/>
</dbReference>
<dbReference type="CDD" id="cd02869">
    <property type="entry name" value="PseudoU_synth_RluA_like"/>
    <property type="match status" value="1"/>
</dbReference>
<dbReference type="Proteomes" id="UP000549457">
    <property type="component" value="Unassembled WGS sequence"/>
</dbReference>
<accession>A0A840SY64</accession>